<gene>
    <name evidence="1" type="ORF">HK103_007504</name>
</gene>
<dbReference type="EMBL" id="JADGKB010000092">
    <property type="protein sequence ID" value="KAJ3254116.1"/>
    <property type="molecule type" value="Genomic_DNA"/>
</dbReference>
<reference evidence="1" key="1">
    <citation type="submission" date="2020-05" db="EMBL/GenBank/DDBJ databases">
        <title>Phylogenomic resolution of chytrid fungi.</title>
        <authorList>
            <person name="Stajich J.E."/>
            <person name="Amses K."/>
            <person name="Simmons R."/>
            <person name="Seto K."/>
            <person name="Myers J."/>
            <person name="Bonds A."/>
            <person name="Quandt C.A."/>
            <person name="Barry K."/>
            <person name="Liu P."/>
            <person name="Grigoriev I."/>
            <person name="Longcore J.E."/>
            <person name="James T.Y."/>
        </authorList>
    </citation>
    <scope>NUCLEOTIDE SEQUENCE</scope>
    <source>
        <strain evidence="1">PLAUS21</strain>
    </source>
</reference>
<protein>
    <submittedName>
        <fullName evidence="1">Uncharacterized protein</fullName>
    </submittedName>
</protein>
<sequence>MLFLVSAVSAVSLYKRGIDCQGAPYCGILALEAGRGSGNYRQPTPMVHGLWAETGSFGNSQCAGGDINAPVSPASCYNDLSFQTNEWQKHGICGGTDPTTFFNQVCALSAGPLQKMATLRSQGYSIQQMASQFTGVFQAVSATDSIELYACAGSDLVWRLADVSEFSSVCNF</sequence>
<dbReference type="InterPro" id="IPR036430">
    <property type="entry name" value="RNase_T2-like_sf"/>
</dbReference>
<dbReference type="Gene3D" id="3.90.730.10">
    <property type="entry name" value="Ribonuclease T2-like"/>
    <property type="match status" value="1"/>
</dbReference>
<evidence type="ECO:0000313" key="1">
    <source>
        <dbReference type="EMBL" id="KAJ3254116.1"/>
    </source>
</evidence>
<dbReference type="GO" id="GO:0003723">
    <property type="term" value="F:RNA binding"/>
    <property type="evidence" value="ECO:0007669"/>
    <property type="project" value="InterPro"/>
</dbReference>
<dbReference type="SUPFAM" id="SSF55895">
    <property type="entry name" value="Ribonuclease Rh-like"/>
    <property type="match status" value="1"/>
</dbReference>
<dbReference type="Proteomes" id="UP001210925">
    <property type="component" value="Unassembled WGS sequence"/>
</dbReference>
<proteinExistence type="predicted"/>
<accession>A0AAD5Y6A6</accession>
<organism evidence="1 2">
    <name type="scientific">Boothiomyces macroporosus</name>
    <dbReference type="NCBI Taxonomy" id="261099"/>
    <lineage>
        <taxon>Eukaryota</taxon>
        <taxon>Fungi</taxon>
        <taxon>Fungi incertae sedis</taxon>
        <taxon>Chytridiomycota</taxon>
        <taxon>Chytridiomycota incertae sedis</taxon>
        <taxon>Chytridiomycetes</taxon>
        <taxon>Rhizophydiales</taxon>
        <taxon>Terramycetaceae</taxon>
        <taxon>Boothiomyces</taxon>
    </lineage>
</organism>
<dbReference type="AlphaFoldDB" id="A0AAD5Y6A6"/>
<keyword evidence="2" id="KW-1185">Reference proteome</keyword>
<name>A0AAD5Y6A6_9FUNG</name>
<evidence type="ECO:0000313" key="2">
    <source>
        <dbReference type="Proteomes" id="UP001210925"/>
    </source>
</evidence>
<dbReference type="GO" id="GO:0033897">
    <property type="term" value="F:ribonuclease T2 activity"/>
    <property type="evidence" value="ECO:0007669"/>
    <property type="project" value="InterPro"/>
</dbReference>
<comment type="caution">
    <text evidence="1">The sequence shown here is derived from an EMBL/GenBank/DDBJ whole genome shotgun (WGS) entry which is preliminary data.</text>
</comment>